<feature type="domain" description="HTH lysR-type" evidence="5">
    <location>
        <begin position="4"/>
        <end position="61"/>
    </location>
</feature>
<dbReference type="PRINTS" id="PR00039">
    <property type="entry name" value="HTHLYSR"/>
</dbReference>
<evidence type="ECO:0000313" key="6">
    <source>
        <dbReference type="EMBL" id="PRY76579.1"/>
    </source>
</evidence>
<keyword evidence="2" id="KW-0805">Transcription regulation</keyword>
<keyword evidence="4" id="KW-0804">Transcription</keyword>
<evidence type="ECO:0000256" key="1">
    <source>
        <dbReference type="ARBA" id="ARBA00009437"/>
    </source>
</evidence>
<dbReference type="SUPFAM" id="SSF53850">
    <property type="entry name" value="Periplasmic binding protein-like II"/>
    <property type="match status" value="1"/>
</dbReference>
<dbReference type="InterPro" id="IPR005119">
    <property type="entry name" value="LysR_subst-bd"/>
</dbReference>
<dbReference type="FunFam" id="1.10.10.10:FF:000001">
    <property type="entry name" value="LysR family transcriptional regulator"/>
    <property type="match status" value="1"/>
</dbReference>
<dbReference type="Pfam" id="PF03466">
    <property type="entry name" value="LysR_substrate"/>
    <property type="match status" value="1"/>
</dbReference>
<dbReference type="OrthoDB" id="9813056at2"/>
<keyword evidence="7" id="KW-1185">Reference proteome</keyword>
<dbReference type="Proteomes" id="UP000238007">
    <property type="component" value="Unassembled WGS sequence"/>
</dbReference>
<dbReference type="EMBL" id="PVTP01000008">
    <property type="protein sequence ID" value="PRY76579.1"/>
    <property type="molecule type" value="Genomic_DNA"/>
</dbReference>
<reference evidence="6 7" key="1">
    <citation type="submission" date="2018-03" db="EMBL/GenBank/DDBJ databases">
        <title>Genomic Encyclopedia of Archaeal and Bacterial Type Strains, Phase II (KMG-II): from individual species to whole genera.</title>
        <authorList>
            <person name="Goeker M."/>
        </authorList>
    </citation>
    <scope>NUCLEOTIDE SEQUENCE [LARGE SCALE GENOMIC DNA]</scope>
    <source>
        <strain evidence="6 7">DSM 101533</strain>
    </source>
</reference>
<dbReference type="InterPro" id="IPR000847">
    <property type="entry name" value="LysR_HTH_N"/>
</dbReference>
<dbReference type="Gene3D" id="1.10.10.10">
    <property type="entry name" value="Winged helix-like DNA-binding domain superfamily/Winged helix DNA-binding domain"/>
    <property type="match status" value="1"/>
</dbReference>
<comment type="caution">
    <text evidence="6">The sequence shown here is derived from an EMBL/GenBank/DDBJ whole genome shotgun (WGS) entry which is preliminary data.</text>
</comment>
<accession>A0A2T0VX95</accession>
<dbReference type="GO" id="GO:0006351">
    <property type="term" value="P:DNA-templated transcription"/>
    <property type="evidence" value="ECO:0007669"/>
    <property type="project" value="TreeGrafter"/>
</dbReference>
<dbReference type="AlphaFoldDB" id="A0A2T0VX95"/>
<evidence type="ECO:0000256" key="4">
    <source>
        <dbReference type="ARBA" id="ARBA00023163"/>
    </source>
</evidence>
<dbReference type="InterPro" id="IPR036390">
    <property type="entry name" value="WH_DNA-bd_sf"/>
</dbReference>
<dbReference type="RefSeq" id="WP_106358228.1">
    <property type="nucleotide sequence ID" value="NZ_PVTP01000008.1"/>
</dbReference>
<dbReference type="Pfam" id="PF00126">
    <property type="entry name" value="HTH_1"/>
    <property type="match status" value="1"/>
</dbReference>
<gene>
    <name evidence="6" type="ORF">CLV80_10843</name>
</gene>
<evidence type="ECO:0000256" key="2">
    <source>
        <dbReference type="ARBA" id="ARBA00023015"/>
    </source>
</evidence>
<organism evidence="6 7">
    <name type="scientific">Yoonia maritima</name>
    <dbReference type="NCBI Taxonomy" id="1435347"/>
    <lineage>
        <taxon>Bacteria</taxon>
        <taxon>Pseudomonadati</taxon>
        <taxon>Pseudomonadota</taxon>
        <taxon>Alphaproteobacteria</taxon>
        <taxon>Rhodobacterales</taxon>
        <taxon>Paracoccaceae</taxon>
        <taxon>Yoonia</taxon>
    </lineage>
</organism>
<dbReference type="PANTHER" id="PTHR30537">
    <property type="entry name" value="HTH-TYPE TRANSCRIPTIONAL REGULATOR"/>
    <property type="match status" value="1"/>
</dbReference>
<comment type="similarity">
    <text evidence="1">Belongs to the LysR transcriptional regulatory family.</text>
</comment>
<keyword evidence="3 6" id="KW-0238">DNA-binding</keyword>
<evidence type="ECO:0000259" key="5">
    <source>
        <dbReference type="PROSITE" id="PS50931"/>
    </source>
</evidence>
<dbReference type="PANTHER" id="PTHR30537:SF1">
    <property type="entry name" value="HTH-TYPE TRANSCRIPTIONAL REGULATOR PGRR"/>
    <property type="match status" value="1"/>
</dbReference>
<dbReference type="GO" id="GO:0043565">
    <property type="term" value="F:sequence-specific DNA binding"/>
    <property type="evidence" value="ECO:0007669"/>
    <property type="project" value="TreeGrafter"/>
</dbReference>
<dbReference type="SUPFAM" id="SSF46785">
    <property type="entry name" value="Winged helix' DNA-binding domain"/>
    <property type="match status" value="1"/>
</dbReference>
<evidence type="ECO:0000256" key="3">
    <source>
        <dbReference type="ARBA" id="ARBA00023125"/>
    </source>
</evidence>
<name>A0A2T0VX95_9RHOB</name>
<sequence length="301" mass="33380">MKRDDIADLTTFVAVVEEGSFTQAAVRLGVSQSAVSHTIRRVEAALGFRLLNRTSRSVSTTEMGEKLLATLRPGLAEIETRIEELRSLGDSPSGHIRLTTSMTAARMILWPVMTKLVSDYPEIQIELNTNARLADLAEGRFDAAIRLAEAVPPDLIAIPVGPAIEMAAVSTPAYFAQRGVPRVPSDLDDHDCITMRFGTDTPPYDWEFEKDGQEQIKRVSGPFIFNEGDFCVDAARAGYGIAFVTLPEVQAEIDRGTLQRVLADWCPPFDGFQICYLSRRQMSSAFRLLLDRLRDQNTANR</sequence>
<dbReference type="InterPro" id="IPR036388">
    <property type="entry name" value="WH-like_DNA-bd_sf"/>
</dbReference>
<dbReference type="PROSITE" id="PS50931">
    <property type="entry name" value="HTH_LYSR"/>
    <property type="match status" value="1"/>
</dbReference>
<dbReference type="Gene3D" id="3.40.190.290">
    <property type="match status" value="1"/>
</dbReference>
<dbReference type="InterPro" id="IPR058163">
    <property type="entry name" value="LysR-type_TF_proteobact-type"/>
</dbReference>
<evidence type="ECO:0000313" key="7">
    <source>
        <dbReference type="Proteomes" id="UP000238007"/>
    </source>
</evidence>
<protein>
    <submittedName>
        <fullName evidence="6">DNA-binding transcriptional LysR family regulator</fullName>
    </submittedName>
</protein>
<proteinExistence type="inferred from homology"/>
<dbReference type="GO" id="GO:0003700">
    <property type="term" value="F:DNA-binding transcription factor activity"/>
    <property type="evidence" value="ECO:0007669"/>
    <property type="project" value="InterPro"/>
</dbReference>